<protein>
    <submittedName>
        <fullName evidence="1">Uncharacterized protein</fullName>
    </submittedName>
</protein>
<dbReference type="EMBL" id="KL596635">
    <property type="protein sequence ID" value="KER32344.1"/>
    <property type="molecule type" value="Genomic_DNA"/>
</dbReference>
<dbReference type="CTD" id="20315759"/>
<name>A0A075AIW5_OPIVI</name>
<dbReference type="Proteomes" id="UP000054324">
    <property type="component" value="Unassembled WGS sequence"/>
</dbReference>
<accession>A0A075AIW5</accession>
<dbReference type="AlphaFoldDB" id="A0A075AIW5"/>
<evidence type="ECO:0000313" key="1">
    <source>
        <dbReference type="EMBL" id="KER32344.1"/>
    </source>
</evidence>
<proteinExistence type="predicted"/>
<dbReference type="GeneID" id="20315759"/>
<gene>
    <name evidence="1" type="ORF">T265_01571</name>
</gene>
<keyword evidence="2" id="KW-1185">Reference proteome</keyword>
<dbReference type="KEGG" id="ovi:T265_01571"/>
<evidence type="ECO:0000313" key="2">
    <source>
        <dbReference type="Proteomes" id="UP000054324"/>
    </source>
</evidence>
<organism evidence="1 2">
    <name type="scientific">Opisthorchis viverrini</name>
    <name type="common">Southeast Asian liver fluke</name>
    <dbReference type="NCBI Taxonomy" id="6198"/>
    <lineage>
        <taxon>Eukaryota</taxon>
        <taxon>Metazoa</taxon>
        <taxon>Spiralia</taxon>
        <taxon>Lophotrochozoa</taxon>
        <taxon>Platyhelminthes</taxon>
        <taxon>Trematoda</taxon>
        <taxon>Digenea</taxon>
        <taxon>Opisthorchiida</taxon>
        <taxon>Opisthorchiata</taxon>
        <taxon>Opisthorchiidae</taxon>
        <taxon>Opisthorchis</taxon>
    </lineage>
</organism>
<sequence length="370" mass="40648">MNDGNYTNPMRTGGLLPLDLARLGQHNSVPAVVLPFSGVAVRHRKDVTAASCGSGPVDSQRIPKRLAIQGVSNGKAHFVAKFVIPEKSRVELVVNRIEYPLQPCSNFGYLPDEILLPIEKSQDELVLNEEFTSSAQKMIIDVIEHKPSVAFGKLLSFRAQFLLNKPASSGENITTRNLIPPMCHFSVDALSIDCPLRFLRVRTPKLISSALARSLETSLLFPVNPTQTKELIDLAVDLRFGYLSVTSFNEFSVHLDSDPSALSANLAGFVHQRYRHDDTGPYGRVAVCVPRRPIELYWGLGRLAAYCRADKRKHAFDDAFLLALPRFPSSTLSSPNLNTFSAGSSSRTNRFARSASHSAAATVYPSSVKP</sequence>
<reference evidence="1 2" key="1">
    <citation type="submission" date="2013-11" db="EMBL/GenBank/DDBJ databases">
        <title>Opisthorchis viverrini - life in the bile duct.</title>
        <authorList>
            <person name="Young N.D."/>
            <person name="Nagarajan N."/>
            <person name="Lin S.J."/>
            <person name="Korhonen P.K."/>
            <person name="Jex A.R."/>
            <person name="Hall R.S."/>
            <person name="Safavi-Hemami H."/>
            <person name="Kaewkong W."/>
            <person name="Bertrand D."/>
            <person name="Gao S."/>
            <person name="Seet Q."/>
            <person name="Wongkham S."/>
            <person name="Teh B.T."/>
            <person name="Wongkham C."/>
            <person name="Intapan P.M."/>
            <person name="Maleewong W."/>
            <person name="Yang X."/>
            <person name="Hu M."/>
            <person name="Wang Z."/>
            <person name="Hofmann A."/>
            <person name="Sternberg P.W."/>
            <person name="Tan P."/>
            <person name="Wang J."/>
            <person name="Gasser R.B."/>
        </authorList>
    </citation>
    <scope>NUCLEOTIDE SEQUENCE [LARGE SCALE GENOMIC DNA]</scope>
</reference>
<dbReference type="RefSeq" id="XP_009163894.1">
    <property type="nucleotide sequence ID" value="XM_009165630.1"/>
</dbReference>
<dbReference type="OrthoDB" id="76173at2759"/>